<dbReference type="RefSeq" id="WP_061080697.1">
    <property type="nucleotide sequence ID" value="NZ_JAAXPG010000001.1"/>
</dbReference>
<sequence length="89" mass="9465">MPQRTVAIASQLGLHARPASLFVQAVNGSGLPVKVAREGQDPVDARSVLAVMALGVKHGETVTLSCEEQENADKVLDELVEMLSRELDA</sequence>
<dbReference type="PRINTS" id="PR00107">
    <property type="entry name" value="PHOSPHOCPHPR"/>
</dbReference>
<dbReference type="PANTHER" id="PTHR33705:SF2">
    <property type="entry name" value="PHOSPHOCARRIER PROTEIN NPR"/>
    <property type="match status" value="1"/>
</dbReference>
<keyword evidence="8" id="KW-1185">Reference proteome</keyword>
<evidence type="ECO:0000313" key="8">
    <source>
        <dbReference type="Proteomes" id="UP000553209"/>
    </source>
</evidence>
<dbReference type="AlphaFoldDB" id="A0A7X6RNR5"/>
<gene>
    <name evidence="7" type="ORF">HGB44_01585</name>
</gene>
<comment type="function">
    <text evidence="1">General (non sugar-specific) component of the phosphoenolpyruvate-dependent sugar phosphotransferase system (sugar PTS). This major carbohydrate active-transport system catalyzes the phosphorylation of incoming sugar substrates concomitantly with their translocation across the cell membrane. The phosphoryl group from phosphoenolpyruvate (PEP) is transferred to the phosphoryl carrier protein HPr by enzyme I. Phospho-HPr then transfers it to the PTS EIIA domain.</text>
</comment>
<dbReference type="NCBIfam" id="TIGR01003">
    <property type="entry name" value="PTS_HPr_family"/>
    <property type="match status" value="1"/>
</dbReference>
<feature type="domain" description="HPr" evidence="6">
    <location>
        <begin position="1"/>
        <end position="89"/>
    </location>
</feature>
<dbReference type="Proteomes" id="UP000553209">
    <property type="component" value="Unassembled WGS sequence"/>
</dbReference>
<evidence type="ECO:0000313" key="7">
    <source>
        <dbReference type="EMBL" id="NKY96371.1"/>
    </source>
</evidence>
<dbReference type="CDD" id="cd00367">
    <property type="entry name" value="PTS-HPr_like"/>
    <property type="match status" value="1"/>
</dbReference>
<dbReference type="EMBL" id="JAAXPG010000001">
    <property type="protein sequence ID" value="NKY96371.1"/>
    <property type="molecule type" value="Genomic_DNA"/>
</dbReference>
<comment type="caution">
    <text evidence="7">The sequence shown here is derived from an EMBL/GenBank/DDBJ whole genome shotgun (WGS) entry which is preliminary data.</text>
</comment>
<accession>A0A7X6RNR5</accession>
<evidence type="ECO:0000256" key="5">
    <source>
        <dbReference type="ARBA" id="ARBA00022683"/>
    </source>
</evidence>
<dbReference type="Gene3D" id="3.30.1340.10">
    <property type="entry name" value="HPr-like"/>
    <property type="match status" value="1"/>
</dbReference>
<dbReference type="PANTHER" id="PTHR33705">
    <property type="entry name" value="PHOSPHOCARRIER PROTEIN HPR"/>
    <property type="match status" value="1"/>
</dbReference>
<proteinExistence type="predicted"/>
<dbReference type="SUPFAM" id="SSF55594">
    <property type="entry name" value="HPr-like"/>
    <property type="match status" value="1"/>
</dbReference>
<dbReference type="InterPro" id="IPR035895">
    <property type="entry name" value="HPr-like_sf"/>
</dbReference>
<keyword evidence="4" id="KW-0963">Cytoplasm</keyword>
<keyword evidence="5" id="KW-0598">Phosphotransferase system</keyword>
<dbReference type="InterPro" id="IPR001020">
    <property type="entry name" value="PTS_HPr_His_P_site"/>
</dbReference>
<evidence type="ECO:0000256" key="3">
    <source>
        <dbReference type="ARBA" id="ARBA00020422"/>
    </source>
</evidence>
<dbReference type="PROSITE" id="PS51350">
    <property type="entry name" value="PTS_HPR_DOM"/>
    <property type="match status" value="1"/>
</dbReference>
<dbReference type="GO" id="GO:0009401">
    <property type="term" value="P:phosphoenolpyruvate-dependent sugar phosphotransferase system"/>
    <property type="evidence" value="ECO:0007669"/>
    <property type="project" value="UniProtKB-KW"/>
</dbReference>
<protein>
    <recommendedName>
        <fullName evidence="3">Phosphocarrier protein HPr</fullName>
    </recommendedName>
</protein>
<dbReference type="InterPro" id="IPR050399">
    <property type="entry name" value="HPr"/>
</dbReference>
<organism evidence="7 8">
    <name type="scientific">Nocardiopsis alborubida</name>
    <dbReference type="NCBI Taxonomy" id="146802"/>
    <lineage>
        <taxon>Bacteria</taxon>
        <taxon>Bacillati</taxon>
        <taxon>Actinomycetota</taxon>
        <taxon>Actinomycetes</taxon>
        <taxon>Streptosporangiales</taxon>
        <taxon>Nocardiopsidaceae</taxon>
        <taxon>Nocardiopsis</taxon>
    </lineage>
</organism>
<dbReference type="PROSITE" id="PS00369">
    <property type="entry name" value="PTS_HPR_HIS"/>
    <property type="match status" value="1"/>
</dbReference>
<name>A0A7X6RNR5_9ACTN</name>
<dbReference type="InterPro" id="IPR000032">
    <property type="entry name" value="HPr-like"/>
</dbReference>
<dbReference type="Pfam" id="PF00381">
    <property type="entry name" value="PTS-HPr"/>
    <property type="match status" value="1"/>
</dbReference>
<evidence type="ECO:0000256" key="1">
    <source>
        <dbReference type="ARBA" id="ARBA00003681"/>
    </source>
</evidence>
<dbReference type="GO" id="GO:0005737">
    <property type="term" value="C:cytoplasm"/>
    <property type="evidence" value="ECO:0007669"/>
    <property type="project" value="UniProtKB-SubCell"/>
</dbReference>
<evidence type="ECO:0000256" key="4">
    <source>
        <dbReference type="ARBA" id="ARBA00022490"/>
    </source>
</evidence>
<evidence type="ECO:0000259" key="6">
    <source>
        <dbReference type="PROSITE" id="PS51350"/>
    </source>
</evidence>
<reference evidence="7 8" key="1">
    <citation type="submission" date="2020-04" db="EMBL/GenBank/DDBJ databases">
        <title>MicrobeNet Type strains.</title>
        <authorList>
            <person name="Nicholson A.C."/>
        </authorList>
    </citation>
    <scope>NUCLEOTIDE SEQUENCE [LARGE SCALE GENOMIC DNA]</scope>
    <source>
        <strain evidence="7 8">ATCC 23612</strain>
    </source>
</reference>
<evidence type="ECO:0000256" key="2">
    <source>
        <dbReference type="ARBA" id="ARBA00004496"/>
    </source>
</evidence>
<comment type="subcellular location">
    <subcellularLocation>
        <location evidence="2">Cytoplasm</location>
    </subcellularLocation>
</comment>